<evidence type="ECO:0000256" key="4">
    <source>
        <dbReference type="ARBA" id="ARBA00022833"/>
    </source>
</evidence>
<dbReference type="InterPro" id="IPR001567">
    <property type="entry name" value="Pept_M3A_M3B_dom"/>
</dbReference>
<dbReference type="SUPFAM" id="SSF55486">
    <property type="entry name" value="Metalloproteases ('zincins'), catalytic domain"/>
    <property type="match status" value="1"/>
</dbReference>
<evidence type="ECO:0000259" key="7">
    <source>
        <dbReference type="Pfam" id="PF01432"/>
    </source>
</evidence>
<evidence type="ECO:0000256" key="3">
    <source>
        <dbReference type="ARBA" id="ARBA00022801"/>
    </source>
</evidence>
<protein>
    <submittedName>
        <fullName evidence="9">M3 family oligoendopeptidase</fullName>
    </submittedName>
</protein>
<feature type="domain" description="Peptidase M3A/M3B catalytic" evidence="7">
    <location>
        <begin position="349"/>
        <end position="591"/>
    </location>
</feature>
<keyword evidence="2 6" id="KW-0479">Metal-binding</keyword>
<dbReference type="Proteomes" id="UP001195941">
    <property type="component" value="Unassembled WGS sequence"/>
</dbReference>
<dbReference type="Pfam" id="PF08439">
    <property type="entry name" value="Peptidase_M3_N"/>
    <property type="match status" value="1"/>
</dbReference>
<keyword evidence="5 6" id="KW-0482">Metalloprotease</keyword>
<dbReference type="InterPro" id="IPR011977">
    <property type="entry name" value="Pept_M3B_clade3"/>
</dbReference>
<comment type="cofactor">
    <cofactor evidence="6">
        <name>Zn(2+)</name>
        <dbReference type="ChEBI" id="CHEBI:29105"/>
    </cofactor>
    <text evidence="6">Binds 1 zinc ion.</text>
</comment>
<dbReference type="EMBL" id="JADMKU010000006">
    <property type="protein sequence ID" value="MBR9651158.1"/>
    <property type="molecule type" value="Genomic_DNA"/>
</dbReference>
<evidence type="ECO:0000256" key="2">
    <source>
        <dbReference type="ARBA" id="ARBA00022723"/>
    </source>
</evidence>
<gene>
    <name evidence="9" type="ORF">IT775_08500</name>
</gene>
<comment type="caution">
    <text evidence="9">The sequence shown here is derived from an EMBL/GenBank/DDBJ whole genome shotgun (WGS) entry which is preliminary data.</text>
</comment>
<keyword evidence="10" id="KW-1185">Reference proteome</keyword>
<evidence type="ECO:0000259" key="8">
    <source>
        <dbReference type="Pfam" id="PF08439"/>
    </source>
</evidence>
<evidence type="ECO:0000256" key="6">
    <source>
        <dbReference type="RuleBase" id="RU003435"/>
    </source>
</evidence>
<name>A0ABS5HQH0_9RHOB</name>
<dbReference type="InterPro" id="IPR045090">
    <property type="entry name" value="Pept_M3A_M3B"/>
</dbReference>
<sequence length="606" mass="68431">MFQLPFPVRDANAGSGAKDLGDLPEWDLSDLYTSPDAPELQADLDWLEGECAAFASDYEGKLADLDAAGLLECVKRNEKISTKAGRVMSYAGLRYYQLTIDAERAKFMSDCQEKITNFTTPLVFFTLELNRIEDAKLDAMLAENAELGRYKAVFDRIRAMKPYQLSDELEKFLHDLGVVGDAWEKLFDETIAGLTFTVDGEEHNIEGTLNFLTEQDRSKREAASRELARVFGENIKTFARVHNTQAKEKEVVDRWRKMPTAQTGRHLSNDVEPEVVEALRNAVVEAYPKLSHRYYELKRKWLGLDRMQVWDRNAPLPMEVTKTVGWDDARAIVMEAYEAFDPRMGEIAQPFFDKGWIDAGVKPGKAPGAFAHPTVTEVHPYVMLNYLGKPRDVMTLAHELGHGVHQVLAADQGEMLSSTPLTLAETASVFGEMLTFRKMLEKASTQEERKILLAGKVEDMINTVVRQIAFYDFECKLHAARREGELTPDDINALWMSVQAESLGGAFDFMEGYETFWAYIPHFVHSPFYVYAYAFGDGLVNALYAVYEENPEGFQDKYFDLLKAGGSQHHKELLAPFGLDASDPKFWDKGLSMISGMIDELEAMEG</sequence>
<accession>A0ABS5HQH0</accession>
<dbReference type="InterPro" id="IPR013647">
    <property type="entry name" value="OligopepF_N_dom"/>
</dbReference>
<keyword evidence="3 6" id="KW-0378">Hydrolase</keyword>
<dbReference type="CDD" id="cd09610">
    <property type="entry name" value="M3B_PepF"/>
    <property type="match status" value="1"/>
</dbReference>
<dbReference type="Pfam" id="PF01432">
    <property type="entry name" value="Peptidase_M3"/>
    <property type="match status" value="1"/>
</dbReference>
<dbReference type="NCBIfam" id="TIGR02290">
    <property type="entry name" value="M3_fam_3"/>
    <property type="match status" value="1"/>
</dbReference>
<reference evidence="9 10" key="1">
    <citation type="journal article" date="2021" name="Arch. Microbiol.">
        <title>Thalassobius aquimarinus sp. nov., isolated from the Sea of Japan seashore.</title>
        <authorList>
            <person name="Kurilenko V.V."/>
            <person name="Romanenko L.A."/>
            <person name="Chernysheva N.Y."/>
            <person name="Velansky P.V."/>
            <person name="Tekutyeva L.A."/>
            <person name="Isaeva M.P."/>
            <person name="Mikhailov V.V."/>
        </authorList>
    </citation>
    <scope>NUCLEOTIDE SEQUENCE [LARGE SCALE GENOMIC DNA]</scope>
    <source>
        <strain evidence="9 10">KMM 8518</strain>
    </source>
</reference>
<dbReference type="Gene3D" id="1.10.1370.20">
    <property type="entry name" value="Oligoendopeptidase f, C-terminal domain"/>
    <property type="match status" value="1"/>
</dbReference>
<evidence type="ECO:0000256" key="5">
    <source>
        <dbReference type="ARBA" id="ARBA00023049"/>
    </source>
</evidence>
<dbReference type="RefSeq" id="WP_212700678.1">
    <property type="nucleotide sequence ID" value="NZ_JADMKU010000006.1"/>
</dbReference>
<dbReference type="InterPro" id="IPR042088">
    <property type="entry name" value="OligoPept_F_C"/>
</dbReference>
<organism evidence="9 10">
    <name type="scientific">Thalassovita aquimarina</name>
    <dbReference type="NCBI Taxonomy" id="2785917"/>
    <lineage>
        <taxon>Bacteria</taxon>
        <taxon>Pseudomonadati</taxon>
        <taxon>Pseudomonadota</taxon>
        <taxon>Alphaproteobacteria</taxon>
        <taxon>Rhodobacterales</taxon>
        <taxon>Roseobacteraceae</taxon>
        <taxon>Thalassovita</taxon>
    </lineage>
</organism>
<feature type="domain" description="Oligopeptidase F N-terminal" evidence="8">
    <location>
        <begin position="128"/>
        <end position="196"/>
    </location>
</feature>
<evidence type="ECO:0000256" key="1">
    <source>
        <dbReference type="ARBA" id="ARBA00022670"/>
    </source>
</evidence>
<proteinExistence type="inferred from homology"/>
<evidence type="ECO:0000313" key="9">
    <source>
        <dbReference type="EMBL" id="MBR9651158.1"/>
    </source>
</evidence>
<evidence type="ECO:0000313" key="10">
    <source>
        <dbReference type="Proteomes" id="UP001195941"/>
    </source>
</evidence>
<keyword evidence="1 6" id="KW-0645">Protease</keyword>
<dbReference type="PANTHER" id="PTHR11804:SF5">
    <property type="entry name" value="OLIGOENDOPEPTIDASE F"/>
    <property type="match status" value="1"/>
</dbReference>
<dbReference type="PANTHER" id="PTHR11804">
    <property type="entry name" value="PROTEASE M3 THIMET OLIGOPEPTIDASE-RELATED"/>
    <property type="match status" value="1"/>
</dbReference>
<dbReference type="Gene3D" id="1.20.140.70">
    <property type="entry name" value="Oligopeptidase f, N-terminal domain"/>
    <property type="match status" value="1"/>
</dbReference>
<keyword evidence="4 6" id="KW-0862">Zinc</keyword>
<comment type="similarity">
    <text evidence="6">Belongs to the peptidase M3 family.</text>
</comment>